<feature type="transmembrane region" description="Helical" evidence="8">
    <location>
        <begin position="197"/>
        <end position="218"/>
    </location>
</feature>
<feature type="transmembrane region" description="Helical" evidence="8">
    <location>
        <begin position="238"/>
        <end position="258"/>
    </location>
</feature>
<evidence type="ECO:0000256" key="7">
    <source>
        <dbReference type="ARBA" id="ARBA00023136"/>
    </source>
</evidence>
<keyword evidence="2" id="KW-1003">Cell membrane</keyword>
<evidence type="ECO:0000256" key="3">
    <source>
        <dbReference type="ARBA" id="ARBA00022692"/>
    </source>
</evidence>
<feature type="transmembrane region" description="Helical" evidence="8">
    <location>
        <begin position="58"/>
        <end position="78"/>
    </location>
</feature>
<evidence type="ECO:0000313" key="9">
    <source>
        <dbReference type="EMBL" id="MFC4618526.1"/>
    </source>
</evidence>
<dbReference type="PANTHER" id="PTHR47019">
    <property type="entry name" value="LIPID II FLIPPASE MURJ"/>
    <property type="match status" value="1"/>
</dbReference>
<protein>
    <submittedName>
        <fullName evidence="9">Murein biosynthesis integral membrane protein MurJ</fullName>
    </submittedName>
</protein>
<comment type="caution">
    <text evidence="9">The sequence shown here is derived from an EMBL/GenBank/DDBJ whole genome shotgun (WGS) entry which is preliminary data.</text>
</comment>
<evidence type="ECO:0000256" key="4">
    <source>
        <dbReference type="ARBA" id="ARBA00022960"/>
    </source>
</evidence>
<dbReference type="EMBL" id="JBHSFW010000002">
    <property type="protein sequence ID" value="MFC4618526.1"/>
    <property type="molecule type" value="Genomic_DNA"/>
</dbReference>
<evidence type="ECO:0000313" key="10">
    <source>
        <dbReference type="Proteomes" id="UP001596022"/>
    </source>
</evidence>
<reference evidence="10" key="1">
    <citation type="journal article" date="2019" name="Int. J. Syst. Evol. Microbiol.">
        <title>The Global Catalogue of Microorganisms (GCM) 10K type strain sequencing project: providing services to taxonomists for standard genome sequencing and annotation.</title>
        <authorList>
            <consortium name="The Broad Institute Genomics Platform"/>
            <consortium name="The Broad Institute Genome Sequencing Center for Infectious Disease"/>
            <person name="Wu L."/>
            <person name="Ma J."/>
        </authorList>
    </citation>
    <scope>NUCLEOTIDE SEQUENCE [LARGE SCALE GENOMIC DNA]</scope>
    <source>
        <strain evidence="10">CGMCC 1.16306</strain>
    </source>
</reference>
<dbReference type="InterPro" id="IPR004268">
    <property type="entry name" value="MurJ"/>
</dbReference>
<keyword evidence="10" id="KW-1185">Reference proteome</keyword>
<feature type="transmembrane region" description="Helical" evidence="8">
    <location>
        <begin position="452"/>
        <end position="469"/>
    </location>
</feature>
<feature type="transmembrane region" description="Helical" evidence="8">
    <location>
        <begin position="21"/>
        <end position="38"/>
    </location>
</feature>
<evidence type="ECO:0000256" key="1">
    <source>
        <dbReference type="ARBA" id="ARBA00004651"/>
    </source>
</evidence>
<dbReference type="Proteomes" id="UP001596022">
    <property type="component" value="Unassembled WGS sequence"/>
</dbReference>
<keyword evidence="5" id="KW-0573">Peptidoglycan synthesis</keyword>
<feature type="transmembrane region" description="Helical" evidence="8">
    <location>
        <begin position="390"/>
        <end position="409"/>
    </location>
</feature>
<feature type="transmembrane region" description="Helical" evidence="8">
    <location>
        <begin position="320"/>
        <end position="344"/>
    </location>
</feature>
<name>A0ABV9GNM2_9BACL</name>
<dbReference type="PRINTS" id="PR01806">
    <property type="entry name" value="VIRFACTRMVIN"/>
</dbReference>
<keyword evidence="7 8" id="KW-0472">Membrane</keyword>
<sequence>MPNRFRVGVAESELKPMLKRTAIIILCLSLILKLSGFLREGLLAKLFGANHATDGFLLAYTFLTLLMLIVSTGFNKVFLPLYTKTSKTKPDGTARSANALLNISIIFFALLGLLSYLLLPIIAPAVFQFIDPMTRRVAVATGRVFSLFLFVLTLNGMLESYLQAKRSFVPTHLAKLSGTLFSALFGLFFAKRLGIESFAYGFIFGTMVGVVIQIYYLLKSRYAWRFEIKMDDEFRKPFFMLLWPALLSAVVGPVNTFVDKLFASSSVGGAVTFLNNASLIVSIPSVIYTTTIGAIVFTLLSENTGSKPPFYRLLKTGMTLGFLLFVPIAVALGMIGNDAIAFIYQRGAFTKADTIQTYDVLILYTPLIATQGVQVMVSNALYALEQTKHFMKLSVTTVAMNIILNYLFLKGFGFKGLALSSSLVAVYYLFTSVLLLSRVFDHRCFHHLWQSFGRVVLPTMIMALALFGIKQWPGFDHLYSLWRLFIEIVIGTAVYLLATYLFNRTGLKEFLKVLR</sequence>
<keyword evidence="4" id="KW-0133">Cell shape</keyword>
<comment type="subcellular location">
    <subcellularLocation>
        <location evidence="1">Cell membrane</location>
        <topology evidence="1">Multi-pass membrane protein</topology>
    </subcellularLocation>
</comment>
<accession>A0ABV9GNM2</accession>
<dbReference type="Pfam" id="PF03023">
    <property type="entry name" value="MurJ"/>
    <property type="match status" value="1"/>
</dbReference>
<proteinExistence type="predicted"/>
<dbReference type="PANTHER" id="PTHR47019:SF1">
    <property type="entry name" value="LIPID II FLIPPASE MURJ"/>
    <property type="match status" value="1"/>
</dbReference>
<keyword evidence="3 8" id="KW-0812">Transmembrane</keyword>
<evidence type="ECO:0000256" key="5">
    <source>
        <dbReference type="ARBA" id="ARBA00022984"/>
    </source>
</evidence>
<evidence type="ECO:0000256" key="8">
    <source>
        <dbReference type="SAM" id="Phobius"/>
    </source>
</evidence>
<dbReference type="InterPro" id="IPR051050">
    <property type="entry name" value="Lipid_II_flippase_MurJ/MviN"/>
</dbReference>
<gene>
    <name evidence="9" type="primary">murJ</name>
    <name evidence="9" type="ORF">ACFO4N_07230</name>
</gene>
<feature type="transmembrane region" description="Helical" evidence="8">
    <location>
        <begin position="99"/>
        <end position="123"/>
    </location>
</feature>
<feature type="transmembrane region" description="Helical" evidence="8">
    <location>
        <begin position="481"/>
        <end position="502"/>
    </location>
</feature>
<feature type="transmembrane region" description="Helical" evidence="8">
    <location>
        <begin position="173"/>
        <end position="191"/>
    </location>
</feature>
<evidence type="ECO:0000256" key="2">
    <source>
        <dbReference type="ARBA" id="ARBA00022475"/>
    </source>
</evidence>
<evidence type="ECO:0000256" key="6">
    <source>
        <dbReference type="ARBA" id="ARBA00022989"/>
    </source>
</evidence>
<feature type="transmembrane region" description="Helical" evidence="8">
    <location>
        <begin position="364"/>
        <end position="383"/>
    </location>
</feature>
<feature type="transmembrane region" description="Helical" evidence="8">
    <location>
        <begin position="143"/>
        <end position="161"/>
    </location>
</feature>
<feature type="transmembrane region" description="Helical" evidence="8">
    <location>
        <begin position="278"/>
        <end position="300"/>
    </location>
</feature>
<feature type="transmembrane region" description="Helical" evidence="8">
    <location>
        <begin position="421"/>
        <end position="440"/>
    </location>
</feature>
<keyword evidence="6 8" id="KW-1133">Transmembrane helix</keyword>
<organism evidence="9 10">
    <name type="scientific">Camelliibacillus cellulosilyticus</name>
    <dbReference type="NCBI Taxonomy" id="2174486"/>
    <lineage>
        <taxon>Bacteria</taxon>
        <taxon>Bacillati</taxon>
        <taxon>Bacillota</taxon>
        <taxon>Bacilli</taxon>
        <taxon>Bacillales</taxon>
        <taxon>Sporolactobacillaceae</taxon>
        <taxon>Camelliibacillus</taxon>
    </lineage>
</organism>